<keyword evidence="2" id="KW-1185">Reference proteome</keyword>
<protein>
    <recommendedName>
        <fullName evidence="3">F-box domain-containing protein</fullName>
    </recommendedName>
</protein>
<name>A0A1M2VVM8_TRAPU</name>
<accession>A0A1M2VVM8</accession>
<dbReference type="EMBL" id="MNAD01000601">
    <property type="protein sequence ID" value="OJT11653.1"/>
    <property type="molecule type" value="Genomic_DNA"/>
</dbReference>
<proteinExistence type="predicted"/>
<dbReference type="OrthoDB" id="3543113at2759"/>
<evidence type="ECO:0008006" key="3">
    <source>
        <dbReference type="Google" id="ProtNLM"/>
    </source>
</evidence>
<dbReference type="InterPro" id="IPR032675">
    <property type="entry name" value="LRR_dom_sf"/>
</dbReference>
<dbReference type="STRING" id="154538.A0A1M2VVM8"/>
<organism evidence="1 2">
    <name type="scientific">Trametes pubescens</name>
    <name type="common">White-rot fungus</name>
    <dbReference type="NCBI Taxonomy" id="154538"/>
    <lineage>
        <taxon>Eukaryota</taxon>
        <taxon>Fungi</taxon>
        <taxon>Dikarya</taxon>
        <taxon>Basidiomycota</taxon>
        <taxon>Agaricomycotina</taxon>
        <taxon>Agaricomycetes</taxon>
        <taxon>Polyporales</taxon>
        <taxon>Polyporaceae</taxon>
        <taxon>Trametes</taxon>
    </lineage>
</organism>
<dbReference type="Gene3D" id="3.80.10.10">
    <property type="entry name" value="Ribonuclease Inhibitor"/>
    <property type="match status" value="2"/>
</dbReference>
<dbReference type="OMA" id="NCECATT"/>
<sequence>MPAHRALSCADVLYTILEHFQSPEVSWYDYDPATNDASAWYVRDSDASNKSTLARCARVSRAFFYPAVALLWRDVDDLSGLFALLGAVSLSSEEPHGSLMRLPAKQVYHLLPNCVNLTHSVHALQIQRLAYLPQQAARALCYARHVRVVGGSLKSADSATHVPSWIKPQTLLPQLNRLRWVQRGSDSMDLIRLISSSLRSLHVVFKKPLSNHNDPTNEGSLPSNEASVRELAGQIASKAPNLRYLRITTSGEVKESWFEPVGDLRELETFDIFEPIYGQVTTHPLLRPLASLPNLQHLKLRLPEAAVPLFESNAFPSLRTLTLDAMFAPLVSIPVLLSAISSSRLTTLALLNCECATTSVHAKLHEVTDIIRSKFSTSLREFTLSLRGIGPEQEQPQPLLRTMDPLLQVRGLVDVRLTIAPEVAILAASANDLKTMCEAWPNATRLHLSYFPSSAPTPLCDLAAVSRHCPNLTELILPGIDGSAPVADNLPSSKDVSALGGLRSLKLSDAGWSSRIPDPRRLAKCLDALFPAVDWHSPPLISAAWSEAVQELVQLRITRLCGGPRAW</sequence>
<gene>
    <name evidence="1" type="ORF">TRAPUB_11826</name>
</gene>
<dbReference type="SUPFAM" id="SSF52047">
    <property type="entry name" value="RNI-like"/>
    <property type="match status" value="1"/>
</dbReference>
<reference evidence="1 2" key="1">
    <citation type="submission" date="2016-10" db="EMBL/GenBank/DDBJ databases">
        <title>Genome sequence of the basidiomycete white-rot fungus Trametes pubescens.</title>
        <authorList>
            <person name="Makela M.R."/>
            <person name="Granchi Z."/>
            <person name="Peng M."/>
            <person name="De Vries R.P."/>
            <person name="Grigoriev I."/>
            <person name="Riley R."/>
            <person name="Hilden K."/>
        </authorList>
    </citation>
    <scope>NUCLEOTIDE SEQUENCE [LARGE SCALE GENOMIC DNA]</scope>
    <source>
        <strain evidence="1 2">FBCC735</strain>
    </source>
</reference>
<evidence type="ECO:0000313" key="1">
    <source>
        <dbReference type="EMBL" id="OJT11653.1"/>
    </source>
</evidence>
<evidence type="ECO:0000313" key="2">
    <source>
        <dbReference type="Proteomes" id="UP000184267"/>
    </source>
</evidence>
<comment type="caution">
    <text evidence="1">The sequence shown here is derived from an EMBL/GenBank/DDBJ whole genome shotgun (WGS) entry which is preliminary data.</text>
</comment>
<dbReference type="AlphaFoldDB" id="A0A1M2VVM8"/>
<dbReference type="Proteomes" id="UP000184267">
    <property type="component" value="Unassembled WGS sequence"/>
</dbReference>